<dbReference type="SUPFAM" id="SSF52540">
    <property type="entry name" value="P-loop containing nucleoside triphosphate hydrolases"/>
    <property type="match status" value="1"/>
</dbReference>
<sequence>MAAVLNALAPFVIKMIKDMSDEELTMLLGVSVEIKKLGGKVESLEAYLADAERRRINEARVQRWVSKLKGTLYEATDILELCHLGAEERRNSKGGRCWESTVMEKAPGCLRPLLFLLRSPGFAHGMGSRIKELNQSLDAIRDEMSQFRFEPSYLPERTRPSDATPHSRTTTSLIDESAIVGAVEQRASAHGGVHSGPGRMGKTTLAKKITNDQDVKMKFGSKVIWLSVTENYDEERLLRSAITQATNGGGGGNVPGGGDKQVLSQALVSALTSRFLLVLDDVWSDGAWACVLRDPVMVAARRHPGSRVIITTRNEELVRDMVGAAAYREHHVQPMDDLDAWSLLKKQLPPQDVGSEEGLDNLRHIGIGIIRKCGGLPLAIKAIGGLLRTKRATEHEWNGVLHDPAWNIEKSHRDLNIALQLSYEDLPPALKQCFLYYSLIPKGLNLHRDGIIYMWMSEGFLLAGSDDASPRKEEFDVGVSFYTSLIRRNLIEPLVTVIAEEVSLMHDVIRSFAQFMAKEEALVIRPGQESTQPISPSTKFRRLSIESSESESAVLPDWNSIAEKQELLRSLILSGRMKFEPSASTDSSSTNRLPSLRMLWVRYAESDRFVHESLGKLKHLRFLYLSNTDISRLPDDIYKLKFLEQICIENCASFSGEMPSSIIKLERLRRLVVGPGADFAIPKGFGGLTNLRTLGTFHVQTDGEWCSLQELGSLSQLRDLKIQGLEAVLPSSSAAAAKAKLHDKQQLRTLTLACNLPRQEETTSIGAMVQRVEEVFDQLCPPRHLGILCFENYLGRRGPSWLTAATVGLNSLVHLQIRVLPFCTQLPDGLCQLPSLETMTIGLAPSITHVGPEFVKHQRRRQRMVSFPRLQFLSFKGLPRWEEWAWEAMEDDIVAMPSLQRLFIHYCNNLERLPSGLASSKRVALKELRLDGAASITVLENFPSVEELCVFNCPSLKIIRGFVRLQLAVINCPALEVLEDVPTLDTLVLFDPAMETLPEYLRGLKARQLEVGCHRRLHDLFSLNIDISRLSDYLAEREKVKHCGKVKVWPAASHAATIQGRQAVQVLYICVHLASPVSN</sequence>
<evidence type="ECO:0000256" key="3">
    <source>
        <dbReference type="ARBA" id="ARBA00022737"/>
    </source>
</evidence>
<name>A0A835G2R2_9POAL</name>
<evidence type="ECO:0000259" key="7">
    <source>
        <dbReference type="Pfam" id="PF00931"/>
    </source>
</evidence>
<dbReference type="PRINTS" id="PR00364">
    <property type="entry name" value="DISEASERSIST"/>
</dbReference>
<evidence type="ECO:0000256" key="2">
    <source>
        <dbReference type="ARBA" id="ARBA00022614"/>
    </source>
</evidence>
<dbReference type="Gene3D" id="3.40.50.300">
    <property type="entry name" value="P-loop containing nucleotide triphosphate hydrolases"/>
    <property type="match status" value="1"/>
</dbReference>
<gene>
    <name evidence="11" type="ORF">HU200_000602</name>
</gene>
<dbReference type="InterPro" id="IPR041118">
    <property type="entry name" value="Rx_N"/>
</dbReference>
<dbReference type="AlphaFoldDB" id="A0A835G2R2"/>
<organism evidence="11 12">
    <name type="scientific">Digitaria exilis</name>
    <dbReference type="NCBI Taxonomy" id="1010633"/>
    <lineage>
        <taxon>Eukaryota</taxon>
        <taxon>Viridiplantae</taxon>
        <taxon>Streptophyta</taxon>
        <taxon>Embryophyta</taxon>
        <taxon>Tracheophyta</taxon>
        <taxon>Spermatophyta</taxon>
        <taxon>Magnoliopsida</taxon>
        <taxon>Liliopsida</taxon>
        <taxon>Poales</taxon>
        <taxon>Poaceae</taxon>
        <taxon>PACMAD clade</taxon>
        <taxon>Panicoideae</taxon>
        <taxon>Panicodae</taxon>
        <taxon>Paniceae</taxon>
        <taxon>Anthephorinae</taxon>
        <taxon>Digitaria</taxon>
    </lineage>
</organism>
<evidence type="ECO:0000313" key="11">
    <source>
        <dbReference type="EMBL" id="KAF8781289.1"/>
    </source>
</evidence>
<keyword evidence="4" id="KW-0547">Nucleotide-binding</keyword>
<evidence type="ECO:0000259" key="10">
    <source>
        <dbReference type="Pfam" id="PF23598"/>
    </source>
</evidence>
<dbReference type="EMBL" id="JACEFO010000092">
    <property type="protein sequence ID" value="KAF8781289.1"/>
    <property type="molecule type" value="Genomic_DNA"/>
</dbReference>
<dbReference type="SUPFAM" id="SSF52058">
    <property type="entry name" value="L domain-like"/>
    <property type="match status" value="1"/>
</dbReference>
<reference evidence="11" key="1">
    <citation type="submission" date="2020-07" db="EMBL/GenBank/DDBJ databases">
        <title>Genome sequence and genetic diversity analysis of an under-domesticated orphan crop, white fonio (Digitaria exilis).</title>
        <authorList>
            <person name="Bennetzen J.L."/>
            <person name="Chen S."/>
            <person name="Ma X."/>
            <person name="Wang X."/>
            <person name="Yssel A.E.J."/>
            <person name="Chaluvadi S.R."/>
            <person name="Johnson M."/>
            <person name="Gangashetty P."/>
            <person name="Hamidou F."/>
            <person name="Sanogo M.D."/>
            <person name="Zwaenepoel A."/>
            <person name="Wallace J."/>
            <person name="Van De Peer Y."/>
            <person name="Van Deynze A."/>
        </authorList>
    </citation>
    <scope>NUCLEOTIDE SEQUENCE</scope>
    <source>
        <tissue evidence="11">Leaves</tissue>
    </source>
</reference>
<dbReference type="Gene3D" id="1.10.8.430">
    <property type="entry name" value="Helical domain of apoptotic protease-activating factors"/>
    <property type="match status" value="1"/>
</dbReference>
<dbReference type="Gene3D" id="1.20.5.4130">
    <property type="match status" value="1"/>
</dbReference>
<dbReference type="Pfam" id="PF00931">
    <property type="entry name" value="NB-ARC"/>
    <property type="match status" value="1"/>
</dbReference>
<dbReference type="Pfam" id="PF23598">
    <property type="entry name" value="LRR_14"/>
    <property type="match status" value="1"/>
</dbReference>
<dbReference type="Pfam" id="PF23559">
    <property type="entry name" value="WHD_DRP"/>
    <property type="match status" value="1"/>
</dbReference>
<dbReference type="InterPro" id="IPR055414">
    <property type="entry name" value="LRR_R13L4/SHOC2-like"/>
</dbReference>
<dbReference type="InterPro" id="IPR027417">
    <property type="entry name" value="P-loop_NTPase"/>
</dbReference>
<evidence type="ECO:0000256" key="5">
    <source>
        <dbReference type="ARBA" id="ARBA00022821"/>
    </source>
</evidence>
<keyword evidence="3" id="KW-0677">Repeat</keyword>
<feature type="domain" description="Disease resistance R13L4/SHOC-2-like LRR" evidence="10">
    <location>
        <begin position="588"/>
        <end position="902"/>
    </location>
</feature>
<keyword evidence="6" id="KW-0175">Coiled coil</keyword>
<accession>A0A835G2R2</accession>
<comment type="similarity">
    <text evidence="1">Belongs to the disease resistance NB-LRR family.</text>
</comment>
<dbReference type="InterPro" id="IPR058922">
    <property type="entry name" value="WHD_DRP"/>
</dbReference>
<dbReference type="InterPro" id="IPR002182">
    <property type="entry name" value="NB-ARC"/>
</dbReference>
<dbReference type="Gene3D" id="1.10.10.10">
    <property type="entry name" value="Winged helix-like DNA-binding domain superfamily/Winged helix DNA-binding domain"/>
    <property type="match status" value="1"/>
</dbReference>
<dbReference type="PANTHER" id="PTHR23155">
    <property type="entry name" value="DISEASE RESISTANCE PROTEIN RP"/>
    <property type="match status" value="1"/>
</dbReference>
<keyword evidence="2" id="KW-0433">Leucine-rich repeat</keyword>
<evidence type="ECO:0000259" key="9">
    <source>
        <dbReference type="Pfam" id="PF23559"/>
    </source>
</evidence>
<dbReference type="Gene3D" id="3.80.10.10">
    <property type="entry name" value="Ribonuclease Inhibitor"/>
    <property type="match status" value="1"/>
</dbReference>
<feature type="domain" description="NB-ARC" evidence="7">
    <location>
        <begin position="195"/>
        <end position="348"/>
    </location>
</feature>
<dbReference type="InterPro" id="IPR042197">
    <property type="entry name" value="Apaf_helical"/>
</dbReference>
<evidence type="ECO:0000313" key="12">
    <source>
        <dbReference type="Proteomes" id="UP000636709"/>
    </source>
</evidence>
<evidence type="ECO:0000256" key="4">
    <source>
        <dbReference type="ARBA" id="ARBA00022741"/>
    </source>
</evidence>
<evidence type="ECO:0000256" key="6">
    <source>
        <dbReference type="ARBA" id="ARBA00023054"/>
    </source>
</evidence>
<dbReference type="OrthoDB" id="681103at2759"/>
<dbReference type="PANTHER" id="PTHR23155:SF1095">
    <property type="entry name" value="OS05G0250700 PROTEIN"/>
    <property type="match status" value="1"/>
</dbReference>
<dbReference type="InterPro" id="IPR044974">
    <property type="entry name" value="Disease_R_plants"/>
</dbReference>
<feature type="domain" description="Disease resistance protein winged helix" evidence="9">
    <location>
        <begin position="440"/>
        <end position="512"/>
    </location>
</feature>
<feature type="domain" description="Disease resistance N-terminal" evidence="8">
    <location>
        <begin position="11"/>
        <end position="93"/>
    </location>
</feature>
<proteinExistence type="inferred from homology"/>
<dbReference type="InterPro" id="IPR032675">
    <property type="entry name" value="LRR_dom_sf"/>
</dbReference>
<keyword evidence="12" id="KW-1185">Reference proteome</keyword>
<keyword evidence="5" id="KW-0611">Plant defense</keyword>
<evidence type="ECO:0000256" key="1">
    <source>
        <dbReference type="ARBA" id="ARBA00008894"/>
    </source>
</evidence>
<dbReference type="InterPro" id="IPR036388">
    <property type="entry name" value="WH-like_DNA-bd_sf"/>
</dbReference>
<comment type="caution">
    <text evidence="11">The sequence shown here is derived from an EMBL/GenBank/DDBJ whole genome shotgun (WGS) entry which is preliminary data.</text>
</comment>
<dbReference type="GO" id="GO:0098542">
    <property type="term" value="P:defense response to other organism"/>
    <property type="evidence" value="ECO:0007669"/>
    <property type="project" value="TreeGrafter"/>
</dbReference>
<dbReference type="Pfam" id="PF18052">
    <property type="entry name" value="Rx_N"/>
    <property type="match status" value="1"/>
</dbReference>
<dbReference type="GO" id="GO:0043531">
    <property type="term" value="F:ADP binding"/>
    <property type="evidence" value="ECO:0007669"/>
    <property type="project" value="InterPro"/>
</dbReference>
<evidence type="ECO:0000259" key="8">
    <source>
        <dbReference type="Pfam" id="PF18052"/>
    </source>
</evidence>
<dbReference type="Proteomes" id="UP000636709">
    <property type="component" value="Unassembled WGS sequence"/>
</dbReference>
<protein>
    <submittedName>
        <fullName evidence="11">Uncharacterized protein</fullName>
    </submittedName>
</protein>